<dbReference type="GO" id="GO:0008716">
    <property type="term" value="F:D-alanine-D-alanine ligase activity"/>
    <property type="evidence" value="ECO:0007669"/>
    <property type="project" value="TreeGrafter"/>
</dbReference>
<sequence>MSVDGDLLQDPKAVARPQTTKILQILEGNFPGGELAESPSRLPTMRESSIPLPARSLKRRGSERSLVPAFGELEPADQSGGPDHPLPPATPPPQEVARRKTSQYFESLGLPSIGLRSQVLERSKNDFYKDARLLGYPRIPGTSKYPLFVKPATSCGSQFIWKTSLCRNHEELMKSLAALNEALGPGRAEAGIPTEASPTALIVDGIQIPDDVVVQEYIAGWDYLVIIIEVGSSPVALAPQRYVYPAGFTPYEDFLTMEMEFHPDTRVELLQDKEDSMLYTKLQEVALQAFHANRMAGQNWCKVDIRVPQPGSGEPTVLEVNPMPAVFLPPPNDWEDLAIRKCFPGGHRAMINTLIASHMTSLRKDEPAQLRVADVYNTLSSKYDKMVHTQFQDIFQKVIARVDFSQGMVLELGSGTGAFGRFLAQNMQYTPPEPDYNPASNTQASPASGCKPNRSYTISGIELSEGMAEICQQTGVYDRIYRGALQAILPAIGPFDHIVSFSVLYFLSPEDFSMTMVQSFQLARKSLVVYIDEITDDYVSKLTERGYPHMAGHNHLDDMEQSFCNPVPAGWKLSDKLRQPGWVSPMTGTEIYVTVYFFERVVA</sequence>
<evidence type="ECO:0000313" key="2">
    <source>
        <dbReference type="EMBL" id="KAJ6257332.1"/>
    </source>
</evidence>
<evidence type="ECO:0008006" key="4">
    <source>
        <dbReference type="Google" id="ProtNLM"/>
    </source>
</evidence>
<comment type="caution">
    <text evidence="2">The sequence shown here is derived from an EMBL/GenBank/DDBJ whole genome shotgun (WGS) entry which is preliminary data.</text>
</comment>
<dbReference type="SUPFAM" id="SSF56059">
    <property type="entry name" value="Glutathione synthetase ATP-binding domain-like"/>
    <property type="match status" value="1"/>
</dbReference>
<dbReference type="PANTHER" id="PTHR23132:SF23">
    <property type="entry name" value="D-ALANINE--D-ALANINE LIGASE B"/>
    <property type="match status" value="1"/>
</dbReference>
<organism evidence="2 3">
    <name type="scientific">Drechslerella dactyloides</name>
    <name type="common">Nematode-trapping fungus</name>
    <name type="synonym">Arthrobotrys dactyloides</name>
    <dbReference type="NCBI Taxonomy" id="74499"/>
    <lineage>
        <taxon>Eukaryota</taxon>
        <taxon>Fungi</taxon>
        <taxon>Dikarya</taxon>
        <taxon>Ascomycota</taxon>
        <taxon>Pezizomycotina</taxon>
        <taxon>Orbiliomycetes</taxon>
        <taxon>Orbiliales</taxon>
        <taxon>Orbiliaceae</taxon>
        <taxon>Drechslerella</taxon>
    </lineage>
</organism>
<proteinExistence type="predicted"/>
<name>A0AAD6NGH9_DREDA</name>
<protein>
    <recommendedName>
        <fullName evidence="4">ATP-grasp domain-containing protein</fullName>
    </recommendedName>
</protein>
<feature type="region of interest" description="Disordered" evidence="1">
    <location>
        <begin position="30"/>
        <end position="95"/>
    </location>
</feature>
<gene>
    <name evidence="2" type="ORF">Dda_8221</name>
</gene>
<reference evidence="2" key="1">
    <citation type="submission" date="2023-01" db="EMBL/GenBank/DDBJ databases">
        <title>The chitinases involved in constricting ring structure development in the nematode-trapping fungus Drechslerella dactyloides.</title>
        <authorList>
            <person name="Wang R."/>
            <person name="Zhang L."/>
            <person name="Tang P."/>
            <person name="Li S."/>
            <person name="Liang L."/>
        </authorList>
    </citation>
    <scope>NUCLEOTIDE SEQUENCE</scope>
    <source>
        <strain evidence="2">YMF1.00031</strain>
    </source>
</reference>
<dbReference type="PANTHER" id="PTHR23132">
    <property type="entry name" value="D-ALANINE--D-ALANINE LIGASE"/>
    <property type="match status" value="1"/>
</dbReference>
<dbReference type="Gene3D" id="3.40.50.150">
    <property type="entry name" value="Vaccinia Virus protein VP39"/>
    <property type="match status" value="1"/>
</dbReference>
<dbReference type="SUPFAM" id="SSF53335">
    <property type="entry name" value="S-adenosyl-L-methionine-dependent methyltransferases"/>
    <property type="match status" value="1"/>
</dbReference>
<evidence type="ECO:0000256" key="1">
    <source>
        <dbReference type="SAM" id="MobiDB-lite"/>
    </source>
</evidence>
<accession>A0AAD6NGH9</accession>
<dbReference type="Gene3D" id="3.30.470.20">
    <property type="entry name" value="ATP-grasp fold, B domain"/>
    <property type="match status" value="1"/>
</dbReference>
<dbReference type="EMBL" id="JAQGDS010000011">
    <property type="protein sequence ID" value="KAJ6257332.1"/>
    <property type="molecule type" value="Genomic_DNA"/>
</dbReference>
<keyword evidence="3" id="KW-1185">Reference proteome</keyword>
<dbReference type="InterPro" id="IPR029063">
    <property type="entry name" value="SAM-dependent_MTases_sf"/>
</dbReference>
<feature type="region of interest" description="Disordered" evidence="1">
    <location>
        <begin position="430"/>
        <end position="451"/>
    </location>
</feature>
<evidence type="ECO:0000313" key="3">
    <source>
        <dbReference type="Proteomes" id="UP001221413"/>
    </source>
</evidence>
<feature type="compositionally biased region" description="Pro residues" evidence="1">
    <location>
        <begin position="84"/>
        <end position="94"/>
    </location>
</feature>
<dbReference type="Proteomes" id="UP001221413">
    <property type="component" value="Unassembled WGS sequence"/>
</dbReference>
<dbReference type="AlphaFoldDB" id="A0AAD6NGH9"/>